<protein>
    <recommendedName>
        <fullName evidence="8">Gustatory receptor</fullName>
    </recommendedName>
</protein>
<evidence type="ECO:0000256" key="2">
    <source>
        <dbReference type="ARBA" id="ARBA00022475"/>
    </source>
</evidence>
<evidence type="ECO:0000256" key="5">
    <source>
        <dbReference type="ARBA" id="ARBA00023136"/>
    </source>
</evidence>
<dbReference type="GO" id="GO:0007635">
    <property type="term" value="P:chemosensory behavior"/>
    <property type="evidence" value="ECO:0007669"/>
    <property type="project" value="TreeGrafter"/>
</dbReference>
<dbReference type="Pfam" id="PF08395">
    <property type="entry name" value="7tm_7"/>
    <property type="match status" value="1"/>
</dbReference>
<dbReference type="GO" id="GO:0043025">
    <property type="term" value="C:neuronal cell body"/>
    <property type="evidence" value="ECO:0007669"/>
    <property type="project" value="TreeGrafter"/>
</dbReference>
<dbReference type="PANTHER" id="PTHR21143:SF104">
    <property type="entry name" value="GUSTATORY RECEPTOR 8A-RELATED"/>
    <property type="match status" value="1"/>
</dbReference>
<feature type="transmembrane region" description="Helical" evidence="8">
    <location>
        <begin position="175"/>
        <end position="195"/>
    </location>
</feature>
<organism evidence="9 10">
    <name type="scientific">Zophobas morio</name>
    <dbReference type="NCBI Taxonomy" id="2755281"/>
    <lineage>
        <taxon>Eukaryota</taxon>
        <taxon>Metazoa</taxon>
        <taxon>Ecdysozoa</taxon>
        <taxon>Arthropoda</taxon>
        <taxon>Hexapoda</taxon>
        <taxon>Insecta</taxon>
        <taxon>Pterygota</taxon>
        <taxon>Neoptera</taxon>
        <taxon>Endopterygota</taxon>
        <taxon>Coleoptera</taxon>
        <taxon>Polyphaga</taxon>
        <taxon>Cucujiformia</taxon>
        <taxon>Tenebrionidae</taxon>
        <taxon>Zophobas</taxon>
    </lineage>
</organism>
<evidence type="ECO:0000256" key="6">
    <source>
        <dbReference type="ARBA" id="ARBA00023170"/>
    </source>
</evidence>
<dbReference type="GO" id="GO:0030425">
    <property type="term" value="C:dendrite"/>
    <property type="evidence" value="ECO:0007669"/>
    <property type="project" value="TreeGrafter"/>
</dbReference>
<reference evidence="9" key="1">
    <citation type="journal article" date="2023" name="G3 (Bethesda)">
        <title>Whole genome assemblies of Zophobas morio and Tenebrio molitor.</title>
        <authorList>
            <person name="Kaur S."/>
            <person name="Stinson S.A."/>
            <person name="diCenzo G.C."/>
        </authorList>
    </citation>
    <scope>NUCLEOTIDE SEQUENCE</scope>
    <source>
        <strain evidence="9">QUZm001</strain>
    </source>
</reference>
<keyword evidence="4 8" id="KW-1133">Transmembrane helix</keyword>
<comment type="caution">
    <text evidence="9">The sequence shown here is derived from an EMBL/GenBank/DDBJ whole genome shotgun (WGS) entry which is preliminary data.</text>
</comment>
<dbReference type="InterPro" id="IPR013604">
    <property type="entry name" value="7TM_chemorcpt"/>
</dbReference>
<keyword evidence="2 8" id="KW-1003">Cell membrane</keyword>
<accession>A0AA38HNM2</accession>
<dbReference type="PANTHER" id="PTHR21143">
    <property type="entry name" value="INVERTEBRATE GUSTATORY RECEPTOR"/>
    <property type="match status" value="1"/>
</dbReference>
<feature type="transmembrane region" description="Helical" evidence="8">
    <location>
        <begin position="275"/>
        <end position="296"/>
    </location>
</feature>
<dbReference type="Proteomes" id="UP001168821">
    <property type="component" value="Unassembled WGS sequence"/>
</dbReference>
<keyword evidence="6 8" id="KW-0675">Receptor</keyword>
<feature type="transmembrane region" description="Helical" evidence="8">
    <location>
        <begin position="142"/>
        <end position="163"/>
    </location>
</feature>
<feature type="transmembrane region" description="Helical" evidence="8">
    <location>
        <begin position="73"/>
        <end position="96"/>
    </location>
</feature>
<evidence type="ECO:0000256" key="1">
    <source>
        <dbReference type="ARBA" id="ARBA00004651"/>
    </source>
</evidence>
<comment type="function">
    <text evidence="8">Gustatory receptor which mediates acceptance or avoidance behavior, depending on its substrates.</text>
</comment>
<evidence type="ECO:0000256" key="7">
    <source>
        <dbReference type="ARBA" id="ARBA00023224"/>
    </source>
</evidence>
<feature type="transmembrane region" description="Helical" evidence="8">
    <location>
        <begin position="42"/>
        <end position="61"/>
    </location>
</feature>
<evidence type="ECO:0000313" key="10">
    <source>
        <dbReference type="Proteomes" id="UP001168821"/>
    </source>
</evidence>
<dbReference type="AlphaFoldDB" id="A0AA38HNM2"/>
<dbReference type="GO" id="GO:0030424">
    <property type="term" value="C:axon"/>
    <property type="evidence" value="ECO:0007669"/>
    <property type="project" value="TreeGrafter"/>
</dbReference>
<sequence length="390" mass="44724">MQKSKLLTAQDVLVPVTFARMLLGMAPYRIQNGRLVWHKMGFLTTVLVLIAITTMTVYFLSNVEEFLDMKAPIVGTIKALIIIRRIGGVVVLLLTICPSHSNFTKFLKIRHDLHQIDEQLSKFRCKEEICESNYKHRNKVTVLLLLNGIFLVVGEVVIMKILISSFEMIQAVIFAYPQLVMRIINIIFYGCTLILQSRFKCVNKLVAKTTPLDTNFCKNVKRLTLLHKDLVETSRNLNRVFNFQLLLWISLNSVLLIGDLHAGTYVIVFRLSGKMYKVIIISMKYCLIYISDFYYLCKRCTELCREANRTRILLLGVHLPVDKEDERDTVITSALNLLNNKLEITACKLFRVDNTLLFSICGIAFSYLFIVLQLEVGNIKNSGFSNTTIY</sequence>
<gene>
    <name evidence="9" type="ORF">Zmor_027157</name>
</gene>
<dbReference type="EMBL" id="JALNTZ010000009">
    <property type="protein sequence ID" value="KAJ3640603.1"/>
    <property type="molecule type" value="Genomic_DNA"/>
</dbReference>
<dbReference type="GO" id="GO:0050909">
    <property type="term" value="P:sensory perception of taste"/>
    <property type="evidence" value="ECO:0007669"/>
    <property type="project" value="InterPro"/>
</dbReference>
<keyword evidence="5 8" id="KW-0472">Membrane</keyword>
<dbReference type="GO" id="GO:0007165">
    <property type="term" value="P:signal transduction"/>
    <property type="evidence" value="ECO:0007669"/>
    <property type="project" value="UniProtKB-KW"/>
</dbReference>
<evidence type="ECO:0000256" key="8">
    <source>
        <dbReference type="RuleBase" id="RU363108"/>
    </source>
</evidence>
<keyword evidence="7 8" id="KW-0807">Transducer</keyword>
<feature type="transmembrane region" description="Helical" evidence="8">
    <location>
        <begin position="356"/>
        <end position="374"/>
    </location>
</feature>
<feature type="transmembrane region" description="Helical" evidence="8">
    <location>
        <begin position="245"/>
        <end position="269"/>
    </location>
</feature>
<evidence type="ECO:0000313" key="9">
    <source>
        <dbReference type="EMBL" id="KAJ3640603.1"/>
    </source>
</evidence>
<evidence type="ECO:0000256" key="3">
    <source>
        <dbReference type="ARBA" id="ARBA00022692"/>
    </source>
</evidence>
<comment type="similarity">
    <text evidence="8">Belongs to the insect chemoreceptor superfamily. Gustatory receptor (GR) family.</text>
</comment>
<keyword evidence="3 8" id="KW-0812">Transmembrane</keyword>
<name>A0AA38HNM2_9CUCU</name>
<dbReference type="GO" id="GO:0005886">
    <property type="term" value="C:plasma membrane"/>
    <property type="evidence" value="ECO:0007669"/>
    <property type="project" value="UniProtKB-SubCell"/>
</dbReference>
<comment type="subcellular location">
    <subcellularLocation>
        <location evidence="1 8">Cell membrane</location>
        <topology evidence="1 8">Multi-pass membrane protein</topology>
    </subcellularLocation>
</comment>
<dbReference type="GO" id="GO:0008049">
    <property type="term" value="P:male courtship behavior"/>
    <property type="evidence" value="ECO:0007669"/>
    <property type="project" value="TreeGrafter"/>
</dbReference>
<evidence type="ECO:0000256" key="4">
    <source>
        <dbReference type="ARBA" id="ARBA00022989"/>
    </source>
</evidence>
<proteinExistence type="inferred from homology"/>
<keyword evidence="10" id="KW-1185">Reference proteome</keyword>